<protein>
    <submittedName>
        <fullName evidence="2">Uncharacterized protein</fullName>
    </submittedName>
</protein>
<keyword evidence="3" id="KW-1185">Reference proteome</keyword>
<feature type="region of interest" description="Disordered" evidence="1">
    <location>
        <begin position="92"/>
        <end position="124"/>
    </location>
</feature>
<comment type="caution">
    <text evidence="2">The sequence shown here is derived from an EMBL/GenBank/DDBJ whole genome shotgun (WGS) entry which is preliminary data.</text>
</comment>
<accession>A0ABQ8F4R1</accession>
<feature type="region of interest" description="Disordered" evidence="1">
    <location>
        <begin position="1"/>
        <end position="58"/>
    </location>
</feature>
<feature type="region of interest" description="Disordered" evidence="1">
    <location>
        <begin position="605"/>
        <end position="635"/>
    </location>
</feature>
<organism evidence="2 3">
    <name type="scientific">Batrachochytrium salamandrivorans</name>
    <dbReference type="NCBI Taxonomy" id="1357716"/>
    <lineage>
        <taxon>Eukaryota</taxon>
        <taxon>Fungi</taxon>
        <taxon>Fungi incertae sedis</taxon>
        <taxon>Chytridiomycota</taxon>
        <taxon>Chytridiomycota incertae sedis</taxon>
        <taxon>Chytridiomycetes</taxon>
        <taxon>Rhizophydiales</taxon>
        <taxon>Rhizophydiales incertae sedis</taxon>
        <taxon>Batrachochytrium</taxon>
    </lineage>
</organism>
<dbReference type="Proteomes" id="UP001648503">
    <property type="component" value="Unassembled WGS sequence"/>
</dbReference>
<evidence type="ECO:0000256" key="1">
    <source>
        <dbReference type="SAM" id="MobiDB-lite"/>
    </source>
</evidence>
<reference evidence="2 3" key="1">
    <citation type="submission" date="2021-02" db="EMBL/GenBank/DDBJ databases">
        <title>Variation within the Batrachochytrium salamandrivorans European outbreak.</title>
        <authorList>
            <person name="Kelly M."/>
            <person name="Pasmans F."/>
            <person name="Shea T.P."/>
            <person name="Munoz J.F."/>
            <person name="Carranza S."/>
            <person name="Cuomo C.A."/>
            <person name="Martel A."/>
        </authorList>
    </citation>
    <scope>NUCLEOTIDE SEQUENCE [LARGE SCALE GENOMIC DNA]</scope>
    <source>
        <strain evidence="2 3">AMFP18/2</strain>
    </source>
</reference>
<name>A0ABQ8F4R1_9FUNG</name>
<dbReference type="EMBL" id="JAFCIX010000390">
    <property type="protein sequence ID" value="KAH6592142.1"/>
    <property type="molecule type" value="Genomic_DNA"/>
</dbReference>
<evidence type="ECO:0000313" key="2">
    <source>
        <dbReference type="EMBL" id="KAH6592142.1"/>
    </source>
</evidence>
<feature type="compositionally biased region" description="Low complexity" evidence="1">
    <location>
        <begin position="97"/>
        <end position="110"/>
    </location>
</feature>
<sequence>MGEWESVEPRKGSKAQQQPKSTASPSSKGSSASMSGSPLTTPLASSSPKASSLSKGAAKNRSFYAALAEVPAPGTTTFDMDSADATVATVPDVLQQKSSTPSNIPSTPTSKKQRASAETPKAAHLVSRTTAALAATPLSVKKTGSQPVATPGMEAIRNLSLDTLKAAIKTIRQQSTAHPIRDLCESIDMIVAAELNICLPLFSSKLFQLEFYQPKADPSNWRGPMPFVSGPVAQELLKYTLGCRIEDLEEGLILLARGLVEGQNKATLAGASFISTTIGHQLLIQIIAMSHPNLFFAAKKKSASKESPADVVFSTYQSSLGSNPAVGHCLLWIAAQQSTAFPDGTREPHFKGLEYWFKYFIPLYDQDTFGEVPLSPAVSSKSKLGHADRSAHTSSSVASVQKHALTYAEHLVSRLEARSSAQGKHTFVPPSITSVQFTKLLDVAFKRDTSLNKRKKVTGLQTRLHSLYLKIKNQMFSPKVPSISTDSPTQVFSTFLDKLKSPSDESNQTIVLSVLCEVIATATQFSKATSDPKFVSAEVLRSWVTLYPDYICESQILLKYLLSGYGKSHRGWFVGDESTIWTKIVYSNLRPVLESMLEANSHMRQASASSKKLPTKEKKTPGTPSKKASSSKPSIPLEKELVSTEKLIKEFLHVIPSPSPSLCSYFRTFLWMLTALVIMAFAYHTIVDVACEPGSVRSQTMCPMDTAVLHESLDHAHVWLQHETSAIGTQIGLLKDQTIEYVEQVPQYPVWQMIAEHPVYNSILKTMGGAHVLVSNDTLSMLKEAYSGIKEVPGRVASLAHLRWTEVSSSETFIQAKGTALQWTEGSWRQVKVVWHLAAIYVVDDVVPQTLSAIRMALHWLSHDAYRFVREQIAIYARRLRSLSKTVKELVVSYVSENWIKYEMSEKVTEFKSKMLQSNIGERLMRFYDSKLELAGLLGHPPRYYFESFVVIVNDGVSRVEPMLHFIWRILENDVSDEEWHSLVQATKDNASALKSMLFNAVGLHAA</sequence>
<feature type="compositionally biased region" description="Low complexity" evidence="1">
    <location>
        <begin position="19"/>
        <end position="55"/>
    </location>
</feature>
<gene>
    <name evidence="2" type="ORF">BASA50_008288</name>
</gene>
<evidence type="ECO:0000313" key="3">
    <source>
        <dbReference type="Proteomes" id="UP001648503"/>
    </source>
</evidence>
<proteinExistence type="predicted"/>
<feature type="compositionally biased region" description="Low complexity" evidence="1">
    <location>
        <begin position="621"/>
        <end position="635"/>
    </location>
</feature>